<evidence type="ECO:0000313" key="8">
    <source>
        <dbReference type="EMBL" id="MBC8199686.1"/>
    </source>
</evidence>
<evidence type="ECO:0000256" key="2">
    <source>
        <dbReference type="ARBA" id="ARBA00005628"/>
    </source>
</evidence>
<protein>
    <recommendedName>
        <fullName evidence="7">D,D-heptose 1,7-bisphosphate phosphatase</fullName>
    </recommendedName>
</protein>
<comment type="caution">
    <text evidence="8">The sequence shown here is derived from an EMBL/GenBank/DDBJ whole genome shotgun (WGS) entry which is preliminary data.</text>
</comment>
<dbReference type="GO" id="GO:0046872">
    <property type="term" value="F:metal ion binding"/>
    <property type="evidence" value="ECO:0007669"/>
    <property type="project" value="UniProtKB-KW"/>
</dbReference>
<dbReference type="AlphaFoldDB" id="A0A8J6N630"/>
<dbReference type="NCBIfam" id="TIGR01549">
    <property type="entry name" value="HAD-SF-IA-v1"/>
    <property type="match status" value="1"/>
</dbReference>
<dbReference type="PANTHER" id="PTHR42891">
    <property type="entry name" value="D-GLYCERO-BETA-D-MANNO-HEPTOSE-1,7-BISPHOSPHATE 7-PHOSPHATASE"/>
    <property type="match status" value="1"/>
</dbReference>
<dbReference type="GO" id="GO:0016791">
    <property type="term" value="F:phosphatase activity"/>
    <property type="evidence" value="ECO:0007669"/>
    <property type="project" value="InterPro"/>
</dbReference>
<accession>A0A8J6N630</accession>
<dbReference type="InterPro" id="IPR004446">
    <property type="entry name" value="Heptose_bisP_phosphatase"/>
</dbReference>
<gene>
    <name evidence="8" type="primary">gmhB</name>
    <name evidence="8" type="ORF">H8E80_06545</name>
</gene>
<dbReference type="SUPFAM" id="SSF56784">
    <property type="entry name" value="HAD-like"/>
    <property type="match status" value="1"/>
</dbReference>
<evidence type="ECO:0000256" key="1">
    <source>
        <dbReference type="ARBA" id="ARBA00004496"/>
    </source>
</evidence>
<dbReference type="Gene3D" id="3.40.50.1000">
    <property type="entry name" value="HAD superfamily/HAD-like"/>
    <property type="match status" value="1"/>
</dbReference>
<reference evidence="8 9" key="1">
    <citation type="submission" date="2020-08" db="EMBL/GenBank/DDBJ databases">
        <title>Bridging the membrane lipid divide: bacteria of the FCB group superphylum have the potential to synthesize archaeal ether lipids.</title>
        <authorList>
            <person name="Villanueva L."/>
            <person name="Von Meijenfeldt F.A.B."/>
            <person name="Westbye A.B."/>
            <person name="Yadav S."/>
            <person name="Hopmans E.C."/>
            <person name="Dutilh B.E."/>
            <person name="Sinninghe Damste J.S."/>
        </authorList>
    </citation>
    <scope>NUCLEOTIDE SEQUENCE [LARGE SCALE GENOMIC DNA]</scope>
    <source>
        <strain evidence="8">NIOZ-UU82</strain>
    </source>
</reference>
<dbReference type="InterPro" id="IPR006549">
    <property type="entry name" value="HAD-SF_hydro_IIIA"/>
</dbReference>
<keyword evidence="5 8" id="KW-0378">Hydrolase</keyword>
<keyword evidence="4" id="KW-0479">Metal-binding</keyword>
<organism evidence="8 9">
    <name type="scientific">Candidatus Desulfaltia bathyphila</name>
    <dbReference type="NCBI Taxonomy" id="2841697"/>
    <lineage>
        <taxon>Bacteria</taxon>
        <taxon>Pseudomonadati</taxon>
        <taxon>Thermodesulfobacteriota</taxon>
        <taxon>Desulfobacteria</taxon>
        <taxon>Desulfobacterales</taxon>
        <taxon>Desulfobacterales incertae sedis</taxon>
        <taxon>Candidatus Desulfaltia</taxon>
    </lineage>
</organism>
<proteinExistence type="inferred from homology"/>
<dbReference type="GO" id="GO:0005737">
    <property type="term" value="C:cytoplasm"/>
    <property type="evidence" value="ECO:0007669"/>
    <property type="project" value="UniProtKB-SubCell"/>
</dbReference>
<dbReference type="InterPro" id="IPR023214">
    <property type="entry name" value="HAD_sf"/>
</dbReference>
<dbReference type="Proteomes" id="UP000603545">
    <property type="component" value="Unassembled WGS sequence"/>
</dbReference>
<dbReference type="GO" id="GO:0005975">
    <property type="term" value="P:carbohydrate metabolic process"/>
    <property type="evidence" value="ECO:0007669"/>
    <property type="project" value="InterPro"/>
</dbReference>
<dbReference type="NCBIfam" id="NF006506">
    <property type="entry name" value="PRK08942.1"/>
    <property type="match status" value="1"/>
</dbReference>
<evidence type="ECO:0000313" key="9">
    <source>
        <dbReference type="Proteomes" id="UP000603545"/>
    </source>
</evidence>
<dbReference type="CDD" id="cd07503">
    <property type="entry name" value="HAD_HisB-N"/>
    <property type="match status" value="1"/>
</dbReference>
<comment type="similarity">
    <text evidence="2">Belongs to the GmhB family.</text>
</comment>
<dbReference type="PANTHER" id="PTHR42891:SF1">
    <property type="entry name" value="D-GLYCERO-BETA-D-MANNO-HEPTOSE-1,7-BISPHOSPHATE 7-PHOSPHATASE"/>
    <property type="match status" value="1"/>
</dbReference>
<dbReference type="EMBL" id="JACNLL010000060">
    <property type="protein sequence ID" value="MBC8199686.1"/>
    <property type="molecule type" value="Genomic_DNA"/>
</dbReference>
<dbReference type="InterPro" id="IPR006439">
    <property type="entry name" value="HAD-SF_hydro_IA"/>
</dbReference>
<dbReference type="Pfam" id="PF13242">
    <property type="entry name" value="Hydrolase_like"/>
    <property type="match status" value="1"/>
</dbReference>
<evidence type="ECO:0000256" key="5">
    <source>
        <dbReference type="ARBA" id="ARBA00022801"/>
    </source>
</evidence>
<evidence type="ECO:0000256" key="6">
    <source>
        <dbReference type="ARBA" id="ARBA00023277"/>
    </source>
</evidence>
<keyword evidence="6" id="KW-0119">Carbohydrate metabolism</keyword>
<dbReference type="InterPro" id="IPR006543">
    <property type="entry name" value="Histidinol-phos"/>
</dbReference>
<name>A0A8J6N630_9BACT</name>
<comment type="subcellular location">
    <subcellularLocation>
        <location evidence="1">Cytoplasm</location>
    </subcellularLocation>
</comment>
<evidence type="ECO:0000256" key="4">
    <source>
        <dbReference type="ARBA" id="ARBA00022723"/>
    </source>
</evidence>
<evidence type="ECO:0000256" key="3">
    <source>
        <dbReference type="ARBA" id="ARBA00022490"/>
    </source>
</evidence>
<evidence type="ECO:0000256" key="7">
    <source>
        <dbReference type="ARBA" id="ARBA00031828"/>
    </source>
</evidence>
<sequence>MKHSTVCVSAGAQPWNRRLNTKINLLKTDLKGLLQLQSSRQKQQRVVFLDRDGVINKDLPDYIKSWEEFEFLPGSIEAIRLLNSKGFATIIITNQSAINRNMISKQGLEHIHALMKKAIKSGGGEIKDIFFCPHTPEEGCDCRKPEPGLIYQAQKKYQIDLPASIMVGDNAKDIECARRAGCGLSVLVKSENFSNAERFLSERKIFPDYVALDLYDAVSWITNHFSHLL</sequence>
<dbReference type="InterPro" id="IPR036412">
    <property type="entry name" value="HAD-like_sf"/>
</dbReference>
<dbReference type="NCBIfam" id="TIGR01656">
    <property type="entry name" value="Histidinol-ppas"/>
    <property type="match status" value="1"/>
</dbReference>
<dbReference type="NCBIfam" id="TIGR01662">
    <property type="entry name" value="HAD-SF-IIIA"/>
    <property type="match status" value="1"/>
</dbReference>
<keyword evidence="3" id="KW-0963">Cytoplasm</keyword>